<proteinExistence type="predicted"/>
<comment type="caution">
    <text evidence="3">The sequence shown here is derived from an EMBL/GenBank/DDBJ whole genome shotgun (WGS) entry which is preliminary data.</text>
</comment>
<dbReference type="PANTHER" id="PTHR34606">
    <property type="entry name" value="BON DOMAIN-CONTAINING PROTEIN"/>
    <property type="match status" value="1"/>
</dbReference>
<evidence type="ECO:0000313" key="4">
    <source>
        <dbReference type="Proteomes" id="UP000260665"/>
    </source>
</evidence>
<dbReference type="PANTHER" id="PTHR34606:SF4">
    <property type="entry name" value="OUTER MEMBRANE LIPOPROTEIN DOLP"/>
    <property type="match status" value="1"/>
</dbReference>
<protein>
    <submittedName>
        <fullName evidence="3">OsmY domain-containing protein</fullName>
    </submittedName>
</protein>
<dbReference type="Gene3D" id="3.30.1340.30">
    <property type="match status" value="3"/>
</dbReference>
<feature type="domain" description="BON" evidence="2">
    <location>
        <begin position="3"/>
        <end position="71"/>
    </location>
</feature>
<dbReference type="Pfam" id="PF04972">
    <property type="entry name" value="BON"/>
    <property type="match status" value="3"/>
</dbReference>
<accession>A0A3E1R9N2</accession>
<feature type="domain" description="BON" evidence="2">
    <location>
        <begin position="149"/>
        <end position="216"/>
    </location>
</feature>
<dbReference type="InterPro" id="IPR051686">
    <property type="entry name" value="Lipoprotein_DolP"/>
</dbReference>
<evidence type="ECO:0000256" key="1">
    <source>
        <dbReference type="ARBA" id="ARBA00022729"/>
    </source>
</evidence>
<reference evidence="3 4" key="1">
    <citation type="submission" date="2018-05" db="EMBL/GenBank/DDBJ databases">
        <title>Rhodoferax soyangensis sp.nov., isolated from an oligotrophic freshwater lake.</title>
        <authorList>
            <person name="Park M."/>
        </authorList>
    </citation>
    <scope>NUCLEOTIDE SEQUENCE [LARGE SCALE GENOMIC DNA]</scope>
    <source>
        <strain evidence="3 4">IMCC26218</strain>
    </source>
</reference>
<dbReference type="OrthoDB" id="870892at2"/>
<dbReference type="PROSITE" id="PS50914">
    <property type="entry name" value="BON"/>
    <property type="match status" value="3"/>
</dbReference>
<evidence type="ECO:0000259" key="2">
    <source>
        <dbReference type="PROSITE" id="PS50914"/>
    </source>
</evidence>
<dbReference type="RefSeq" id="WP_117178673.1">
    <property type="nucleotide sequence ID" value="NZ_QFZK01000010.1"/>
</dbReference>
<keyword evidence="1" id="KW-0732">Signal</keyword>
<dbReference type="AlphaFoldDB" id="A0A3E1R9N2"/>
<organism evidence="3 4">
    <name type="scientific">Rhodoferax lacus</name>
    <dbReference type="NCBI Taxonomy" id="2184758"/>
    <lineage>
        <taxon>Bacteria</taxon>
        <taxon>Pseudomonadati</taxon>
        <taxon>Pseudomonadota</taxon>
        <taxon>Betaproteobacteria</taxon>
        <taxon>Burkholderiales</taxon>
        <taxon>Comamonadaceae</taxon>
        <taxon>Rhodoferax</taxon>
    </lineage>
</organism>
<dbReference type="SMART" id="SM00749">
    <property type="entry name" value="BON"/>
    <property type="match status" value="3"/>
</dbReference>
<evidence type="ECO:0000313" key="3">
    <source>
        <dbReference type="EMBL" id="RFO96047.1"/>
    </source>
</evidence>
<feature type="domain" description="BON" evidence="2">
    <location>
        <begin position="78"/>
        <end position="146"/>
    </location>
</feature>
<name>A0A3E1R9N2_9BURK</name>
<dbReference type="InterPro" id="IPR007055">
    <property type="entry name" value="BON_dom"/>
</dbReference>
<gene>
    <name evidence="3" type="ORF">DIC66_15110</name>
</gene>
<dbReference type="Proteomes" id="UP000260665">
    <property type="component" value="Unassembled WGS sequence"/>
</dbReference>
<keyword evidence="4" id="KW-1185">Reference proteome</keyword>
<dbReference type="InterPro" id="IPR014004">
    <property type="entry name" value="Transpt-assoc_nodulatn_dom_bac"/>
</dbReference>
<dbReference type="EMBL" id="QFZK01000010">
    <property type="protein sequence ID" value="RFO96047.1"/>
    <property type="molecule type" value="Genomic_DNA"/>
</dbReference>
<sequence length="216" mass="23149">MKTDAQIKSDVLDELEWDPAVNAADIGVIVKDRVVTLTGHLKSLPEKSAAERAAQRVSGVMAIVVEMDVQLGPDAVRGDTDIAAAVNHVLAWTTAVPNGAIHVKVEKGWVSLDGSVDWGYQRQAAEKAVQALVGVVGISNRITVKPRLSSTDIQRGIERALTRHAEREAKHLQVQVEGSRVTLRGPVGSWAERQAAQGAAWSAPGVTAVSNELYLR</sequence>